<feature type="transmembrane region" description="Helical" evidence="9">
    <location>
        <begin position="113"/>
        <end position="134"/>
    </location>
</feature>
<organism evidence="10">
    <name type="scientific">Hildenbrandia rubra</name>
    <dbReference type="NCBI Taxonomy" id="31481"/>
    <lineage>
        <taxon>Eukaryota</taxon>
        <taxon>Rhodophyta</taxon>
        <taxon>Florideophyceae</taxon>
        <taxon>Hildenbrandiophycidae</taxon>
        <taxon>Hildenbrandiales</taxon>
        <taxon>Hildenbrandiaceae</taxon>
        <taxon>Hildenbrandia</taxon>
    </lineage>
</organism>
<evidence type="ECO:0000256" key="1">
    <source>
        <dbReference type="ARBA" id="ARBA00004141"/>
    </source>
</evidence>
<dbReference type="CDD" id="cd03499">
    <property type="entry name" value="SQR_TypeC_SdhC"/>
    <property type="match status" value="1"/>
</dbReference>
<evidence type="ECO:0000313" key="10">
    <source>
        <dbReference type="EMBL" id="AHB62134.1"/>
    </source>
</evidence>
<dbReference type="Pfam" id="PF01127">
    <property type="entry name" value="Sdh_cyt"/>
    <property type="match status" value="1"/>
</dbReference>
<comment type="subcellular location">
    <subcellularLocation>
        <location evidence="1">Membrane</location>
        <topology evidence="1">Multi-pass membrane protein</topology>
    </subcellularLocation>
</comment>
<dbReference type="InterPro" id="IPR018495">
    <property type="entry name" value="Succ_DH_cyt_bsu_CS"/>
</dbReference>
<keyword evidence="5 9" id="KW-1133">Transmembrane helix</keyword>
<reference evidence="10" key="1">
    <citation type="submission" date="2013-09" db="EMBL/GenBank/DDBJ databases">
        <title>Complete mitochondrion genomes reveal florideophycean red algal diversity.</title>
        <authorList>
            <person name="Yang E.C."/>
            <person name="Kim K.M."/>
            <person name="Kim S.Y."/>
            <person name="Yoon H.S."/>
        </authorList>
    </citation>
    <scope>NUCLEOTIDE SEQUENCE</scope>
</reference>
<dbReference type="InterPro" id="IPR014314">
    <property type="entry name" value="Succ_DH_cytb556"/>
</dbReference>
<keyword evidence="10" id="KW-0496">Mitochondrion</keyword>
<dbReference type="GO" id="GO:0046872">
    <property type="term" value="F:metal ion binding"/>
    <property type="evidence" value="ECO:0007669"/>
    <property type="project" value="UniProtKB-KW"/>
</dbReference>
<evidence type="ECO:0000256" key="2">
    <source>
        <dbReference type="ARBA" id="ARBA00022617"/>
    </source>
</evidence>
<dbReference type="NCBIfam" id="TIGR02970">
    <property type="entry name" value="succ_dehyd_cytB"/>
    <property type="match status" value="1"/>
</dbReference>
<proteinExistence type="predicted"/>
<keyword evidence="3 9" id="KW-0812">Transmembrane</keyword>
<dbReference type="PANTHER" id="PTHR10978">
    <property type="entry name" value="SUCCINATE DEHYDROGENASE CYTOCHROME B560 SUBUNIT"/>
    <property type="match status" value="1"/>
</dbReference>
<dbReference type="InterPro" id="IPR000701">
    <property type="entry name" value="SuccDH_FuR_B_TM-su"/>
</dbReference>
<evidence type="ECO:0000256" key="4">
    <source>
        <dbReference type="ARBA" id="ARBA00022723"/>
    </source>
</evidence>
<evidence type="ECO:0000256" key="3">
    <source>
        <dbReference type="ARBA" id="ARBA00022692"/>
    </source>
</evidence>
<evidence type="ECO:0000256" key="5">
    <source>
        <dbReference type="ARBA" id="ARBA00022989"/>
    </source>
</evidence>
<dbReference type="GeneID" id="22834628"/>
<gene>
    <name evidence="10" type="primary">sdh3</name>
    <name evidence="10" type="ORF">Hild.prot.mt.18</name>
</gene>
<sequence length="138" mass="15805">MGSSPILDKISISMLKFRPLSPHLTVYSTQISSLYSIWHRITGVCNLLLLLVGPILIKLFVWGRIFETIYLLQTANLLFKFVAGSFFLSFFYHLLTGCRHLLWDLNIGLTTKLVIRSSFILASFVILLSVLNWISIFH</sequence>
<keyword evidence="6 8" id="KW-0408">Iron</keyword>
<evidence type="ECO:0000256" key="6">
    <source>
        <dbReference type="ARBA" id="ARBA00023004"/>
    </source>
</evidence>
<dbReference type="PANTHER" id="PTHR10978:SF5">
    <property type="entry name" value="SUCCINATE DEHYDROGENASE CYTOCHROME B560 SUBUNIT, MITOCHONDRIAL"/>
    <property type="match status" value="1"/>
</dbReference>
<dbReference type="AlphaFoldDB" id="A0A0A7A7S8"/>
<dbReference type="Gene3D" id="1.20.1300.10">
    <property type="entry name" value="Fumarate reductase/succinate dehydrogenase, transmembrane subunit"/>
    <property type="match status" value="1"/>
</dbReference>
<keyword evidence="4 8" id="KW-0479">Metal-binding</keyword>
<keyword evidence="2 8" id="KW-0349">Heme</keyword>
<accession>A0A0A7A7S8</accession>
<keyword evidence="7 9" id="KW-0472">Membrane</keyword>
<dbReference type="PIRSF" id="PIRSF000178">
    <property type="entry name" value="SDH_cyt_b560"/>
    <property type="match status" value="1"/>
</dbReference>
<dbReference type="GO" id="GO:0016020">
    <property type="term" value="C:membrane"/>
    <property type="evidence" value="ECO:0007669"/>
    <property type="project" value="UniProtKB-SubCell"/>
</dbReference>
<feature type="transmembrane region" description="Helical" evidence="9">
    <location>
        <begin position="37"/>
        <end position="57"/>
    </location>
</feature>
<dbReference type="EMBL" id="KF649304">
    <property type="protein sequence ID" value="AHB62134.1"/>
    <property type="molecule type" value="Genomic_DNA"/>
</dbReference>
<name>A0A0A7A7S8_9FLOR</name>
<dbReference type="RefSeq" id="YP_009114071.1">
    <property type="nucleotide sequence ID" value="NC_026055.1"/>
</dbReference>
<dbReference type="GO" id="GO:0006099">
    <property type="term" value="P:tricarboxylic acid cycle"/>
    <property type="evidence" value="ECO:0007669"/>
    <property type="project" value="InterPro"/>
</dbReference>
<dbReference type="PROSITE" id="PS01000">
    <property type="entry name" value="SDH_CYT_1"/>
    <property type="match status" value="1"/>
</dbReference>
<feature type="binding site" description="axial binding residue" evidence="8">
    <location>
        <position position="93"/>
    </location>
    <ligand>
        <name>heme</name>
        <dbReference type="ChEBI" id="CHEBI:30413"/>
        <note>ligand shared with second transmembrane subunit</note>
    </ligand>
    <ligandPart>
        <name>Fe</name>
        <dbReference type="ChEBI" id="CHEBI:18248"/>
    </ligandPart>
</feature>
<evidence type="ECO:0000256" key="9">
    <source>
        <dbReference type="SAM" id="Phobius"/>
    </source>
</evidence>
<comment type="cofactor">
    <cofactor evidence="8">
        <name>heme</name>
        <dbReference type="ChEBI" id="CHEBI:30413"/>
    </cofactor>
    <text evidence="8">The heme is bound between the two transmembrane subunits.</text>
</comment>
<dbReference type="InterPro" id="IPR034804">
    <property type="entry name" value="SQR/QFR_C/D"/>
</dbReference>
<dbReference type="GO" id="GO:0009055">
    <property type="term" value="F:electron transfer activity"/>
    <property type="evidence" value="ECO:0007669"/>
    <property type="project" value="InterPro"/>
</dbReference>
<dbReference type="SUPFAM" id="SSF81343">
    <property type="entry name" value="Fumarate reductase respiratory complex transmembrane subunits"/>
    <property type="match status" value="1"/>
</dbReference>
<feature type="transmembrane region" description="Helical" evidence="9">
    <location>
        <begin position="69"/>
        <end position="93"/>
    </location>
</feature>
<evidence type="ECO:0000256" key="8">
    <source>
        <dbReference type="PIRSR" id="PIRSR000178-1"/>
    </source>
</evidence>
<geneLocation type="mitochondrion" evidence="10"/>
<evidence type="ECO:0000256" key="7">
    <source>
        <dbReference type="ARBA" id="ARBA00023136"/>
    </source>
</evidence>
<protein>
    <submittedName>
        <fullName evidence="10">Succinate:cytochrome c oxidoreductase subunit 3</fullName>
    </submittedName>
</protein>